<dbReference type="NCBIfam" id="TIGR00059">
    <property type="entry name" value="L17"/>
    <property type="match status" value="1"/>
</dbReference>
<protein>
    <submittedName>
        <fullName evidence="6">Large ribosomal subunit protein bL17m</fullName>
    </submittedName>
</protein>
<evidence type="ECO:0000313" key="7">
    <source>
        <dbReference type="Proteomes" id="UP001623330"/>
    </source>
</evidence>
<dbReference type="InterPro" id="IPR040894">
    <property type="entry name" value="Ribosomal_bL17m_C"/>
</dbReference>
<keyword evidence="7" id="KW-1185">Reference proteome</keyword>
<dbReference type="Gene3D" id="3.90.1030.10">
    <property type="entry name" value="Ribosomal protein L17"/>
    <property type="match status" value="1"/>
</dbReference>
<gene>
    <name evidence="6" type="ORF">RNJ44_04634</name>
</gene>
<evidence type="ECO:0000259" key="5">
    <source>
        <dbReference type="Pfam" id="PF18502"/>
    </source>
</evidence>
<keyword evidence="2 4" id="KW-0689">Ribosomal protein</keyword>
<sequence length="244" mass="27463">MTALGRRLSRTKPHREAMLRNLVTSLLEHGSVVSTHEKCMEAAKLADRVVHWAKKAQHSPEYLSLIQAQLFMSGNNSHILKKLCGEIAPRYTERPGGYTRVLHLEPRLGDRARQSILELVDTPVVTYGKRPDNEATIERGNIKLWLLGKSALHDEVEKGGEYNVKTLINLKKMLKFRDREAVTTDLLAIRSILRKDAGMAPVDEAEDKILVNNFLDKADATAKPITKRKSLTGYKFEESRPASA</sequence>
<dbReference type="SUPFAM" id="SSF64263">
    <property type="entry name" value="Prokaryotic ribosomal protein L17"/>
    <property type="match status" value="1"/>
</dbReference>
<evidence type="ECO:0000256" key="4">
    <source>
        <dbReference type="RuleBase" id="RU000660"/>
    </source>
</evidence>
<dbReference type="InterPro" id="IPR000456">
    <property type="entry name" value="Ribosomal_bL17"/>
</dbReference>
<dbReference type="Proteomes" id="UP001623330">
    <property type="component" value="Unassembled WGS sequence"/>
</dbReference>
<comment type="similarity">
    <text evidence="1 4">Belongs to the bacterial ribosomal protein bL17 family.</text>
</comment>
<evidence type="ECO:0000313" key="6">
    <source>
        <dbReference type="EMBL" id="KAL3232718.1"/>
    </source>
</evidence>
<keyword evidence="3 4" id="KW-0687">Ribonucleoprotein</keyword>
<dbReference type="EMBL" id="JBEVYD010000005">
    <property type="protein sequence ID" value="KAL3232718.1"/>
    <property type="molecule type" value="Genomic_DNA"/>
</dbReference>
<feature type="domain" description="Large ribosomal subunit protein bL17m C-terminal fungi" evidence="5">
    <location>
        <begin position="132"/>
        <end position="241"/>
    </location>
</feature>
<reference evidence="6 7" key="1">
    <citation type="submission" date="2024-05" db="EMBL/GenBank/DDBJ databases">
        <title>Long read based assembly of the Candida bracarensis genome reveals expanded adhesin content.</title>
        <authorList>
            <person name="Marcet-Houben M."/>
            <person name="Ksiezopolska E."/>
            <person name="Gabaldon T."/>
        </authorList>
    </citation>
    <scope>NUCLEOTIDE SEQUENCE [LARGE SCALE GENOMIC DNA]</scope>
    <source>
        <strain evidence="6 7">CBM6</strain>
    </source>
</reference>
<dbReference type="Gene3D" id="1.10.246.170">
    <property type="match status" value="1"/>
</dbReference>
<accession>A0ABR4NVK5</accession>
<dbReference type="Pfam" id="PF01196">
    <property type="entry name" value="Ribosomal_L17"/>
    <property type="match status" value="1"/>
</dbReference>
<evidence type="ECO:0000256" key="1">
    <source>
        <dbReference type="ARBA" id="ARBA00008777"/>
    </source>
</evidence>
<dbReference type="Pfam" id="PF18502">
    <property type="entry name" value="Mrpl_C"/>
    <property type="match status" value="1"/>
</dbReference>
<evidence type="ECO:0000256" key="2">
    <source>
        <dbReference type="ARBA" id="ARBA00022980"/>
    </source>
</evidence>
<proteinExistence type="inferred from homology"/>
<dbReference type="PANTHER" id="PTHR14413:SF16">
    <property type="entry name" value="LARGE RIBOSOMAL SUBUNIT PROTEIN BL17M"/>
    <property type="match status" value="1"/>
</dbReference>
<name>A0ABR4NVK5_9SACH</name>
<organism evidence="6 7">
    <name type="scientific">Nakaseomyces bracarensis</name>
    <dbReference type="NCBI Taxonomy" id="273131"/>
    <lineage>
        <taxon>Eukaryota</taxon>
        <taxon>Fungi</taxon>
        <taxon>Dikarya</taxon>
        <taxon>Ascomycota</taxon>
        <taxon>Saccharomycotina</taxon>
        <taxon>Saccharomycetes</taxon>
        <taxon>Saccharomycetales</taxon>
        <taxon>Saccharomycetaceae</taxon>
        <taxon>Nakaseomyces</taxon>
    </lineage>
</organism>
<dbReference type="PANTHER" id="PTHR14413">
    <property type="entry name" value="RIBOSOMAL PROTEIN L17"/>
    <property type="match status" value="1"/>
</dbReference>
<dbReference type="InterPro" id="IPR036373">
    <property type="entry name" value="Ribosomal_bL17_sf"/>
</dbReference>
<comment type="caution">
    <text evidence="6">The sequence shown here is derived from an EMBL/GenBank/DDBJ whole genome shotgun (WGS) entry which is preliminary data.</text>
</comment>
<evidence type="ECO:0000256" key="3">
    <source>
        <dbReference type="ARBA" id="ARBA00023274"/>
    </source>
</evidence>